<name>A0AAV6FFN7_9TELE</name>
<dbReference type="AlphaFoldDB" id="A0AAV6FFN7"/>
<keyword evidence="2" id="KW-1185">Reference proteome</keyword>
<comment type="caution">
    <text evidence="1">The sequence shown here is derived from an EMBL/GenBank/DDBJ whole genome shotgun (WGS) entry which is preliminary data.</text>
</comment>
<organism evidence="1 2">
    <name type="scientific">Alosa alosa</name>
    <name type="common">allis shad</name>
    <dbReference type="NCBI Taxonomy" id="278164"/>
    <lineage>
        <taxon>Eukaryota</taxon>
        <taxon>Metazoa</taxon>
        <taxon>Chordata</taxon>
        <taxon>Craniata</taxon>
        <taxon>Vertebrata</taxon>
        <taxon>Euteleostomi</taxon>
        <taxon>Actinopterygii</taxon>
        <taxon>Neopterygii</taxon>
        <taxon>Teleostei</taxon>
        <taxon>Clupei</taxon>
        <taxon>Clupeiformes</taxon>
        <taxon>Clupeoidei</taxon>
        <taxon>Clupeidae</taxon>
        <taxon>Alosa</taxon>
    </lineage>
</organism>
<sequence>MCDFQTLLLQELCFKLHDNGGYGFGVDHSFWKRVGLKEHLIAICEPRHVNRQPPRDVYKVELEASVGVHVWCTIIRSEVLLFAGLSPGVYRAEPRSSTQHRLHSPGLGPA</sequence>
<protein>
    <submittedName>
        <fullName evidence="1">Uncharacterized protein</fullName>
    </submittedName>
</protein>
<proteinExistence type="predicted"/>
<dbReference type="Proteomes" id="UP000823561">
    <property type="component" value="Chromosome 23"/>
</dbReference>
<evidence type="ECO:0000313" key="1">
    <source>
        <dbReference type="EMBL" id="KAG5261480.1"/>
    </source>
</evidence>
<accession>A0AAV6FFN7</accession>
<gene>
    <name evidence="1" type="ORF">AALO_G00284730</name>
</gene>
<reference evidence="1" key="1">
    <citation type="submission" date="2020-10" db="EMBL/GenBank/DDBJ databases">
        <title>Chromosome-scale genome assembly of the Allis shad, Alosa alosa.</title>
        <authorList>
            <person name="Margot Z."/>
            <person name="Christophe K."/>
            <person name="Cabau C."/>
            <person name="Louis A."/>
            <person name="Berthelot C."/>
            <person name="Parey E."/>
            <person name="Roest Crollius H."/>
            <person name="Montfort J."/>
            <person name="Robinson-Rechavi M."/>
            <person name="Bucao C."/>
            <person name="Bouchez O."/>
            <person name="Gislard M."/>
            <person name="Lluch J."/>
            <person name="Milhes M."/>
            <person name="Lampietro C."/>
            <person name="Lopez Roques C."/>
            <person name="Donnadieu C."/>
            <person name="Braasch I."/>
            <person name="Desvignes T."/>
            <person name="Postlethwait J."/>
            <person name="Bobe J."/>
            <person name="Guiguen Y."/>
        </authorList>
    </citation>
    <scope>NUCLEOTIDE SEQUENCE</scope>
    <source>
        <strain evidence="1">M-15738</strain>
        <tissue evidence="1">Blood</tissue>
    </source>
</reference>
<evidence type="ECO:0000313" key="2">
    <source>
        <dbReference type="Proteomes" id="UP000823561"/>
    </source>
</evidence>
<dbReference type="EMBL" id="JADWDJ010000023">
    <property type="protein sequence ID" value="KAG5261480.1"/>
    <property type="molecule type" value="Genomic_DNA"/>
</dbReference>